<sequence length="69" mass="8402">MTNIYLKDIIKGYFIISGKWMPKDKKIFKYLSENEKKLFELSKTCIKTITIIILKKYMNMYLKKIRCEK</sequence>
<organism evidence="1 2">
    <name type="scientific">Paraclostridium bifermentans</name>
    <name type="common">Clostridium bifermentans</name>
    <dbReference type="NCBI Taxonomy" id="1490"/>
    <lineage>
        <taxon>Bacteria</taxon>
        <taxon>Bacillati</taxon>
        <taxon>Bacillota</taxon>
        <taxon>Clostridia</taxon>
        <taxon>Peptostreptococcales</taxon>
        <taxon>Peptostreptococcaceae</taxon>
        <taxon>Paraclostridium</taxon>
    </lineage>
</organism>
<keyword evidence="2" id="KW-1185">Reference proteome</keyword>
<dbReference type="EMBL" id="CP124685">
    <property type="protein sequence ID" value="WGX74587.1"/>
    <property type="molecule type" value="Genomic_DNA"/>
</dbReference>
<evidence type="ECO:0000313" key="1">
    <source>
        <dbReference type="EMBL" id="WGX74587.1"/>
    </source>
</evidence>
<proteinExistence type="predicted"/>
<gene>
    <name evidence="1" type="ORF">QJS64_10340</name>
</gene>
<accession>A0ABY8QZ60</accession>
<protein>
    <submittedName>
        <fullName evidence="1">Uncharacterized protein</fullName>
    </submittedName>
</protein>
<reference evidence="1 2" key="1">
    <citation type="submission" date="2023-04" db="EMBL/GenBank/DDBJ databases">
        <title>Bacteria Genome Submission.</title>
        <authorList>
            <person name="Isaac P."/>
        </authorList>
    </citation>
    <scope>NUCLEOTIDE SEQUENCE [LARGE SCALE GENOMIC DNA]</scope>
    <source>
        <strain evidence="1 2">SampleS7P1</strain>
    </source>
</reference>
<name>A0ABY8QZ60_PARBF</name>
<evidence type="ECO:0000313" key="2">
    <source>
        <dbReference type="Proteomes" id="UP001239169"/>
    </source>
</evidence>
<dbReference type="Proteomes" id="UP001239169">
    <property type="component" value="Chromosome"/>
</dbReference>